<evidence type="ECO:0000313" key="2">
    <source>
        <dbReference type="Proteomes" id="UP001627154"/>
    </source>
</evidence>
<dbReference type="AlphaFoldDB" id="A0ABD2WUY4"/>
<gene>
    <name evidence="1" type="ORF">TKK_009339</name>
</gene>
<reference evidence="1 2" key="1">
    <citation type="journal article" date="2024" name="bioRxiv">
        <title>A reference genome for Trichogramma kaykai: A tiny desert-dwelling parasitoid wasp with competing sex-ratio distorters.</title>
        <authorList>
            <person name="Culotta J."/>
            <person name="Lindsey A.R."/>
        </authorList>
    </citation>
    <scope>NUCLEOTIDE SEQUENCE [LARGE SCALE GENOMIC DNA]</scope>
    <source>
        <strain evidence="1 2">KSX58</strain>
    </source>
</reference>
<name>A0ABD2WUY4_9HYME</name>
<organism evidence="1 2">
    <name type="scientific">Trichogramma kaykai</name>
    <dbReference type="NCBI Taxonomy" id="54128"/>
    <lineage>
        <taxon>Eukaryota</taxon>
        <taxon>Metazoa</taxon>
        <taxon>Ecdysozoa</taxon>
        <taxon>Arthropoda</taxon>
        <taxon>Hexapoda</taxon>
        <taxon>Insecta</taxon>
        <taxon>Pterygota</taxon>
        <taxon>Neoptera</taxon>
        <taxon>Endopterygota</taxon>
        <taxon>Hymenoptera</taxon>
        <taxon>Apocrita</taxon>
        <taxon>Proctotrupomorpha</taxon>
        <taxon>Chalcidoidea</taxon>
        <taxon>Trichogrammatidae</taxon>
        <taxon>Trichogramma</taxon>
    </lineage>
</organism>
<evidence type="ECO:0000313" key="1">
    <source>
        <dbReference type="EMBL" id="KAL3396745.1"/>
    </source>
</evidence>
<proteinExistence type="predicted"/>
<comment type="caution">
    <text evidence="1">The sequence shown here is derived from an EMBL/GenBank/DDBJ whole genome shotgun (WGS) entry which is preliminary data.</text>
</comment>
<accession>A0ABD2WUY4</accession>
<keyword evidence="2" id="KW-1185">Reference proteome</keyword>
<dbReference type="Proteomes" id="UP001627154">
    <property type="component" value="Unassembled WGS sequence"/>
</dbReference>
<protein>
    <submittedName>
        <fullName evidence="1">Uncharacterized protein</fullName>
    </submittedName>
</protein>
<sequence length="307" mass="35416">MSESVTSSSSRTELSKAFERARLRFPKNFGLENVETHVNNNYEVLTPESINHISKSLVDNSTPLLVEEPPNSKLESTLIDLMNNVEISCSLCSLSNNSKKSLQETAPKPKIVENTDRDEEFSDIIMKKYDDVSIYKTVNYWKEDSDRNNDQESDIDSSARLSENSRKFYYKELRRRDSAAWKKKHRGHRPTFRRASPLKYNSFCEDENKLHSSDCPYYNLYSSSQQCHNSRHKHHLQHQHCCCHSYCCYDCCHSRCLVWTARSNDDQNVAIDHACALHANDATSTEFHPATPECLAIAFTTTKLKDL</sequence>
<dbReference type="EMBL" id="JBJJXI010000069">
    <property type="protein sequence ID" value="KAL3396745.1"/>
    <property type="molecule type" value="Genomic_DNA"/>
</dbReference>